<keyword evidence="3" id="KW-1185">Reference proteome</keyword>
<name>A0A2P2FU69_AMYLU</name>
<dbReference type="Proteomes" id="UP000256220">
    <property type="component" value="Unassembled WGS sequence"/>
</dbReference>
<gene>
    <name evidence="2" type="ORF">BB31_15660</name>
</gene>
<evidence type="ECO:0000256" key="1">
    <source>
        <dbReference type="SAM" id="MobiDB-lite"/>
    </source>
</evidence>
<feature type="region of interest" description="Disordered" evidence="1">
    <location>
        <begin position="99"/>
        <end position="131"/>
    </location>
</feature>
<dbReference type="RefSeq" id="WP_034311316.1">
    <property type="nucleotide sequence ID" value="NZ_JFBM01000012.1"/>
</dbReference>
<dbReference type="EMBL" id="JFBM01000012">
    <property type="protein sequence ID" value="KFU80263.1"/>
    <property type="molecule type" value="Genomic_DNA"/>
</dbReference>
<dbReference type="AlphaFoldDB" id="A0A2P2FU69"/>
<proteinExistence type="predicted"/>
<evidence type="ECO:0000313" key="2">
    <source>
        <dbReference type="EMBL" id="KFU80263.1"/>
    </source>
</evidence>
<reference evidence="2 3" key="1">
    <citation type="journal article" date="2014" name="Genome Announc.">
        <title>Draft Genome Sequence of Amycolatopsis lurida NRRL 2430, Producer of the Glycopeptide Family Antibiotic Ristocetin.</title>
        <authorList>
            <person name="Kwun M.J."/>
            <person name="Hong H.J."/>
        </authorList>
    </citation>
    <scope>NUCLEOTIDE SEQUENCE [LARGE SCALE GENOMIC DNA]</scope>
    <source>
        <strain evidence="2 3">NRRL 2430</strain>
    </source>
</reference>
<dbReference type="Pfam" id="PF14022">
    <property type="entry name" value="DUF4238"/>
    <property type="match status" value="1"/>
</dbReference>
<accession>A0A2P2FU69</accession>
<comment type="caution">
    <text evidence="2">The sequence shown here is derived from an EMBL/GenBank/DDBJ whole genome shotgun (WGS) entry which is preliminary data.</text>
</comment>
<organism evidence="2 3">
    <name type="scientific">Amycolatopsis lurida NRRL 2430</name>
    <dbReference type="NCBI Taxonomy" id="1460371"/>
    <lineage>
        <taxon>Bacteria</taxon>
        <taxon>Bacillati</taxon>
        <taxon>Actinomycetota</taxon>
        <taxon>Actinomycetes</taxon>
        <taxon>Pseudonocardiales</taxon>
        <taxon>Pseudonocardiaceae</taxon>
        <taxon>Amycolatopsis</taxon>
    </lineage>
</organism>
<dbReference type="InterPro" id="IPR025332">
    <property type="entry name" value="DUF4238"/>
</dbReference>
<protein>
    <recommendedName>
        <fullName evidence="4">DUF4238 domain-containing protein</fullName>
    </recommendedName>
</protein>
<sequence length="131" mass="14255">MPRFYLDAFARDGQIGTVELPGGRRFVRSVKNAATIKNFYTLDTADSSHSDAFEVAFGKLENSVAPILRKVIGDDTWPLDPEERQALAEFAAGQCFSLEDRPANDRDTSGNPALLPRVALGPGPLHPRDAA</sequence>
<feature type="compositionally biased region" description="Basic and acidic residues" evidence="1">
    <location>
        <begin position="99"/>
        <end position="108"/>
    </location>
</feature>
<evidence type="ECO:0000313" key="3">
    <source>
        <dbReference type="Proteomes" id="UP000256220"/>
    </source>
</evidence>
<evidence type="ECO:0008006" key="4">
    <source>
        <dbReference type="Google" id="ProtNLM"/>
    </source>
</evidence>